<dbReference type="PANTHER" id="PTHR35075:SF1">
    <property type="entry name" value="A-KINASE ANCHOR PROTEIN 14"/>
    <property type="match status" value="1"/>
</dbReference>
<evidence type="ECO:0000313" key="1">
    <source>
        <dbReference type="Proteomes" id="UP000887540"/>
    </source>
</evidence>
<name>A0A914E6A5_9BILA</name>
<dbReference type="WBParaSite" id="ACRNAN_scaffold564.g7839.t1">
    <property type="protein sequence ID" value="ACRNAN_scaffold564.g7839.t1"/>
    <property type="gene ID" value="ACRNAN_scaffold564.g7839"/>
</dbReference>
<dbReference type="InterPro" id="IPR053084">
    <property type="entry name" value="AKAP"/>
</dbReference>
<reference evidence="2" key="1">
    <citation type="submission" date="2022-11" db="UniProtKB">
        <authorList>
            <consortium name="WormBaseParasite"/>
        </authorList>
    </citation>
    <scope>IDENTIFICATION</scope>
</reference>
<dbReference type="GO" id="GO:0005952">
    <property type="term" value="C:cAMP-dependent protein kinase complex"/>
    <property type="evidence" value="ECO:0007669"/>
    <property type="project" value="TreeGrafter"/>
</dbReference>
<dbReference type="AlphaFoldDB" id="A0A914E6A5"/>
<protein>
    <submittedName>
        <fullName evidence="2">Uncharacterized protein</fullName>
    </submittedName>
</protein>
<dbReference type="Pfam" id="PF14469">
    <property type="entry name" value="AKAP28"/>
    <property type="match status" value="1"/>
</dbReference>
<keyword evidence="1" id="KW-1185">Reference proteome</keyword>
<accession>A0A914E6A5</accession>
<evidence type="ECO:0000313" key="2">
    <source>
        <dbReference type="WBParaSite" id="ACRNAN_scaffold564.g7839.t1"/>
    </source>
</evidence>
<dbReference type="InterPro" id="IPR025663">
    <property type="entry name" value="AKAP_28"/>
</dbReference>
<dbReference type="GO" id="GO:0034237">
    <property type="term" value="F:protein kinase A regulatory subunit binding"/>
    <property type="evidence" value="ECO:0007669"/>
    <property type="project" value="TreeGrafter"/>
</dbReference>
<dbReference type="PANTHER" id="PTHR35075">
    <property type="entry name" value="A-KINASE ANCHOR PROTEIN 14"/>
    <property type="match status" value="1"/>
</dbReference>
<sequence length="200" mass="23839">MDDMQLVVCNLLARSLVHDILHECLQKQQEKDDDWDDWNSSDYSVDFPNFDKPVRNHFNQSEISLTELKWRDPLYGRPYPFKRLACRRNAVSDALSKSTTNLFVDIKWPEARYFKAEIGRRKIIEFIEKNWDYSPLLSYTVYHDGVVGYHQIQRYKYRVRWTTPVGRTAQVYFNMDVSRIDSLRPVMVSYTFADGKIVHK</sequence>
<organism evidence="1 2">
    <name type="scientific">Acrobeloides nanus</name>
    <dbReference type="NCBI Taxonomy" id="290746"/>
    <lineage>
        <taxon>Eukaryota</taxon>
        <taxon>Metazoa</taxon>
        <taxon>Ecdysozoa</taxon>
        <taxon>Nematoda</taxon>
        <taxon>Chromadorea</taxon>
        <taxon>Rhabditida</taxon>
        <taxon>Tylenchina</taxon>
        <taxon>Cephalobomorpha</taxon>
        <taxon>Cephaloboidea</taxon>
        <taxon>Cephalobidae</taxon>
        <taxon>Acrobeloides</taxon>
    </lineage>
</organism>
<dbReference type="Proteomes" id="UP000887540">
    <property type="component" value="Unplaced"/>
</dbReference>
<proteinExistence type="predicted"/>